<reference evidence="2 3" key="1">
    <citation type="submission" date="2015-05" db="EMBL/GenBank/DDBJ databases">
        <title>Draft genome sequence of Lampropedia sp. CT6, isolated from the microbial mat of a hot water spring, located at Manikaran, India.</title>
        <authorList>
            <person name="Tripathi C."/>
            <person name="Rani P."/>
            <person name="Mahato N.K."/>
            <person name="Lal R."/>
        </authorList>
    </citation>
    <scope>NUCLEOTIDE SEQUENCE [LARGE SCALE GENOMIC DNA]</scope>
    <source>
        <strain evidence="2 3">CT6</strain>
    </source>
</reference>
<name>A0A0U1PZQ8_9BURK</name>
<sequence>MAPVYEARKAACKTTTADVASRADGLAGSLSYSASGGRIQSRVFDFWRPQMPAEDPSDHMRKPNADAFADTSDPAWEDAFPAPLNAAQAARWRAGHRRISPLAIVACQAILALLGGGILWGVGQDSAAIISWFYGAAAIALPAAGFAALVVRQPSLGVLVLGELGKLLVSVVLLALAPWMLGEVAWSMLLLAIVLTVNVYWVAPIWLARRRNV</sequence>
<organism evidence="2 3">
    <name type="scientific">Lampropedia cohaerens</name>
    <dbReference type="NCBI Taxonomy" id="1610491"/>
    <lineage>
        <taxon>Bacteria</taxon>
        <taxon>Pseudomonadati</taxon>
        <taxon>Pseudomonadota</taxon>
        <taxon>Betaproteobacteria</taxon>
        <taxon>Burkholderiales</taxon>
        <taxon>Comamonadaceae</taxon>
        <taxon>Lampropedia</taxon>
    </lineage>
</organism>
<keyword evidence="1" id="KW-0812">Transmembrane</keyword>
<feature type="transmembrane region" description="Helical" evidence="1">
    <location>
        <begin position="158"/>
        <end position="179"/>
    </location>
</feature>
<evidence type="ECO:0000313" key="2">
    <source>
        <dbReference type="EMBL" id="KKW67961.1"/>
    </source>
</evidence>
<evidence type="ECO:0008006" key="4">
    <source>
        <dbReference type="Google" id="ProtNLM"/>
    </source>
</evidence>
<feature type="transmembrane region" description="Helical" evidence="1">
    <location>
        <begin position="185"/>
        <end position="208"/>
    </location>
</feature>
<feature type="transmembrane region" description="Helical" evidence="1">
    <location>
        <begin position="129"/>
        <end position="151"/>
    </location>
</feature>
<gene>
    <name evidence="2" type="ORF">AAV94_07245</name>
</gene>
<keyword evidence="1" id="KW-1133">Transmembrane helix</keyword>
<evidence type="ECO:0000313" key="3">
    <source>
        <dbReference type="Proteomes" id="UP000050580"/>
    </source>
</evidence>
<feature type="transmembrane region" description="Helical" evidence="1">
    <location>
        <begin position="101"/>
        <end position="123"/>
    </location>
</feature>
<keyword evidence="1" id="KW-0472">Membrane</keyword>
<dbReference type="Proteomes" id="UP000050580">
    <property type="component" value="Unassembled WGS sequence"/>
</dbReference>
<proteinExistence type="predicted"/>
<evidence type="ECO:0000256" key="1">
    <source>
        <dbReference type="SAM" id="Phobius"/>
    </source>
</evidence>
<dbReference type="STRING" id="1610491.AAV94_07245"/>
<keyword evidence="3" id="KW-1185">Reference proteome</keyword>
<dbReference type="EMBL" id="LBNQ01000023">
    <property type="protein sequence ID" value="KKW67961.1"/>
    <property type="molecule type" value="Genomic_DNA"/>
</dbReference>
<comment type="caution">
    <text evidence="2">The sequence shown here is derived from an EMBL/GenBank/DDBJ whole genome shotgun (WGS) entry which is preliminary data.</text>
</comment>
<accession>A0A0U1PZQ8</accession>
<protein>
    <recommendedName>
        <fullName evidence="4">ATP synthase subunit I</fullName>
    </recommendedName>
</protein>
<dbReference type="AlphaFoldDB" id="A0A0U1PZQ8"/>